<evidence type="ECO:0000313" key="3">
    <source>
        <dbReference type="Proteomes" id="UP000029713"/>
    </source>
</evidence>
<evidence type="ECO:0000256" key="1">
    <source>
        <dbReference type="SAM" id="MobiDB-lite"/>
    </source>
</evidence>
<feature type="compositionally biased region" description="Basic and acidic residues" evidence="1">
    <location>
        <begin position="176"/>
        <end position="191"/>
    </location>
</feature>
<reference evidence="2 3" key="1">
    <citation type="submission" date="2014-07" db="EMBL/GenBank/DDBJ databases">
        <title>Biosystematic studies on Modestobacter strains isolated from extreme hyper-arid desert soil and from historic building.</title>
        <authorList>
            <person name="Bukarasam K."/>
            <person name="Bull A."/>
            <person name="Girard G."/>
            <person name="van Wezel G."/>
            <person name="Goodfellow M."/>
        </authorList>
    </citation>
    <scope>NUCLEOTIDE SEQUENCE [LARGE SCALE GENOMIC DNA]</scope>
    <source>
        <strain evidence="2 3">KNN45-2b</strain>
    </source>
</reference>
<feature type="region of interest" description="Disordered" evidence="1">
    <location>
        <begin position="176"/>
        <end position="200"/>
    </location>
</feature>
<gene>
    <name evidence="2" type="ORF">IN07_01255</name>
</gene>
<name>A0A098YDQ3_9ACTN</name>
<dbReference type="EMBL" id="JPMX01000003">
    <property type="protein sequence ID" value="KGH48619.1"/>
    <property type="molecule type" value="Genomic_DNA"/>
</dbReference>
<proteinExistence type="predicted"/>
<dbReference type="Proteomes" id="UP000029713">
    <property type="component" value="Unassembled WGS sequence"/>
</dbReference>
<sequence>MSCGQLERLARGEQRCGDVWQRGRETLCAVDVSVESDHAGDAVVLHRLEDSDGCGTLVASQHVLSDDELRALLELLPDGVVRDADDDDLVVAQEFSLDGLREAEAVHDWPVEGLVVHRRGRRALRQPWGGGHEDPLRGVDAVAIQDEPERCCRLSGGAMSLVGQRQVEGRCAHRLGSGDHERGVVRGEHHRPASAPADEVCGEDVRVSGDRCRDVGGRG</sequence>
<keyword evidence="3" id="KW-1185">Reference proteome</keyword>
<evidence type="ECO:0000313" key="2">
    <source>
        <dbReference type="EMBL" id="KGH48619.1"/>
    </source>
</evidence>
<organism evidence="2 3">
    <name type="scientific">Modestobacter caceresii</name>
    <dbReference type="NCBI Taxonomy" id="1522368"/>
    <lineage>
        <taxon>Bacteria</taxon>
        <taxon>Bacillati</taxon>
        <taxon>Actinomycetota</taxon>
        <taxon>Actinomycetes</taxon>
        <taxon>Geodermatophilales</taxon>
        <taxon>Geodermatophilaceae</taxon>
        <taxon>Modestobacter</taxon>
    </lineage>
</organism>
<dbReference type="AlphaFoldDB" id="A0A098YDQ3"/>
<protein>
    <submittedName>
        <fullName evidence="2">Uncharacterized protein</fullName>
    </submittedName>
</protein>
<accession>A0A098YDQ3</accession>
<comment type="caution">
    <text evidence="2">The sequence shown here is derived from an EMBL/GenBank/DDBJ whole genome shotgun (WGS) entry which is preliminary data.</text>
</comment>